<dbReference type="AlphaFoldDB" id="A0A075LG86"/>
<dbReference type="GeneID" id="34222168"/>
<evidence type="ECO:0000256" key="2">
    <source>
        <dbReference type="ARBA" id="ARBA00023315"/>
    </source>
</evidence>
<gene>
    <name evidence="4" type="ORF">GZ22_02545</name>
</gene>
<dbReference type="SUPFAM" id="SSF55729">
    <property type="entry name" value="Acyl-CoA N-acyltransferases (Nat)"/>
    <property type="match status" value="1"/>
</dbReference>
<reference evidence="4 5" key="1">
    <citation type="submission" date="2014-07" db="EMBL/GenBank/DDBJ databases">
        <title>Complete genome sequence of a moderately halophilic bacterium Terribacillus aidingensis MP602, isolated from Cryptomeria fortunei in Tianmu mountain in China.</title>
        <authorList>
            <person name="Wang Y."/>
            <person name="Lu P."/>
            <person name="Zhang L."/>
        </authorList>
    </citation>
    <scope>NUCLEOTIDE SEQUENCE [LARGE SCALE GENOMIC DNA]</scope>
    <source>
        <strain evidence="4 5">MP602</strain>
    </source>
</reference>
<dbReference type="GO" id="GO:0016747">
    <property type="term" value="F:acyltransferase activity, transferring groups other than amino-acyl groups"/>
    <property type="evidence" value="ECO:0007669"/>
    <property type="project" value="InterPro"/>
</dbReference>
<proteinExistence type="predicted"/>
<dbReference type="InterPro" id="IPR000182">
    <property type="entry name" value="GNAT_dom"/>
</dbReference>
<keyword evidence="2" id="KW-0012">Acyltransferase</keyword>
<evidence type="ECO:0000313" key="4">
    <source>
        <dbReference type="EMBL" id="AIF65635.1"/>
    </source>
</evidence>
<dbReference type="RefSeq" id="WP_038558348.1">
    <property type="nucleotide sequence ID" value="NZ_CP008876.1"/>
</dbReference>
<dbReference type="CDD" id="cd04301">
    <property type="entry name" value="NAT_SF"/>
    <property type="match status" value="1"/>
</dbReference>
<dbReference type="PANTHER" id="PTHR43800:SF1">
    <property type="entry name" value="PEPTIDYL-LYSINE N-ACETYLTRANSFERASE YJAB"/>
    <property type="match status" value="1"/>
</dbReference>
<dbReference type="OrthoDB" id="9775804at2"/>
<dbReference type="Pfam" id="PF13508">
    <property type="entry name" value="Acetyltransf_7"/>
    <property type="match status" value="1"/>
</dbReference>
<dbReference type="HOGENOM" id="CLU_118417_0_0_9"/>
<dbReference type="KEGG" id="tap:GZ22_02545"/>
<accession>A0A075LG86</accession>
<dbReference type="EMBL" id="CP008876">
    <property type="protein sequence ID" value="AIF65635.1"/>
    <property type="molecule type" value="Genomic_DNA"/>
</dbReference>
<evidence type="ECO:0000256" key="1">
    <source>
        <dbReference type="ARBA" id="ARBA00022679"/>
    </source>
</evidence>
<dbReference type="Gene3D" id="3.40.630.30">
    <property type="match status" value="1"/>
</dbReference>
<feature type="domain" description="N-acetyltransferase" evidence="3">
    <location>
        <begin position="1"/>
        <end position="142"/>
    </location>
</feature>
<dbReference type="Proteomes" id="UP000027980">
    <property type="component" value="Chromosome"/>
</dbReference>
<protein>
    <submittedName>
        <fullName evidence="4">GCN5 family acetyltransferase</fullName>
    </submittedName>
</protein>
<organism evidence="4 5">
    <name type="scientific">Terribacillus saccharophilus</name>
    <dbReference type="NCBI Taxonomy" id="361277"/>
    <lineage>
        <taxon>Bacteria</taxon>
        <taxon>Bacillati</taxon>
        <taxon>Bacillota</taxon>
        <taxon>Bacilli</taxon>
        <taxon>Bacillales</taxon>
        <taxon>Bacillaceae</taxon>
        <taxon>Terribacillus</taxon>
    </lineage>
</organism>
<evidence type="ECO:0000259" key="3">
    <source>
        <dbReference type="PROSITE" id="PS51186"/>
    </source>
</evidence>
<name>A0A075LG86_9BACI</name>
<dbReference type="PROSITE" id="PS51186">
    <property type="entry name" value="GNAT"/>
    <property type="match status" value="1"/>
</dbReference>
<dbReference type="PANTHER" id="PTHR43800">
    <property type="entry name" value="PEPTIDYL-LYSINE N-ACETYLTRANSFERASE YJAB"/>
    <property type="match status" value="1"/>
</dbReference>
<dbReference type="InterPro" id="IPR016181">
    <property type="entry name" value="Acyl_CoA_acyltransferase"/>
</dbReference>
<sequence length="142" mass="16444">MGIRLCTENELKACSDTYAKVFNEAPWNEAWTAETAFSYLINFYRTPGFTGIVAVENEEVIGFLFGVKRKWWSGDEFFINEMCVRADQQNKGIGKTLMEYLVETTDADMISLLTDRGLPAENFYKRNGFKEIERIMFMSRDV</sequence>
<keyword evidence="1" id="KW-0808">Transferase</keyword>
<evidence type="ECO:0000313" key="5">
    <source>
        <dbReference type="Proteomes" id="UP000027980"/>
    </source>
</evidence>